<keyword evidence="4" id="KW-1185">Reference proteome</keyword>
<dbReference type="STRING" id="988821.SAMN05421867_10523"/>
<protein>
    <recommendedName>
        <fullName evidence="2">Fido domain-containing protein</fullName>
    </recommendedName>
</protein>
<dbReference type="AlphaFoldDB" id="A0A1I0XHR4"/>
<feature type="domain" description="Fido" evidence="2">
    <location>
        <begin position="155"/>
        <end position="301"/>
    </location>
</feature>
<dbReference type="RefSeq" id="WP_239078933.1">
    <property type="nucleotide sequence ID" value="NZ_BONM01000022.1"/>
</dbReference>
<dbReference type="InterPro" id="IPR036597">
    <property type="entry name" value="Fido-like_dom_sf"/>
</dbReference>
<sequence length="328" mass="33260">MPDEDRPPPPATPLPAGDPLAGLAALPAVVAAVGRAREACEALRWHEAYRRRWREVRAECTLRAARAGAALEGARVPLDLLRAAALTPDEGRPDEGRPDEPQPDEGRPDASRAGVGRADAALVVARGVFRADALVADLLPPLGGPGAPALPALPPTAQLLARLHAAVVGGPGGRADAGRLRAAAEVPLDLRGLGPAPAAADAAARVALLGQVLAATRAPALVVAAVAHAELLVVRPFAVGSGPVARAFARLLVVRGGLDPTGTVLAEEVWAAAPQTYLAGTAQLATGTPDGAARWVALYADAVVDGARRARDVADGVLAGRMPGIVAR</sequence>
<reference evidence="3 4" key="1">
    <citation type="submission" date="2016-10" db="EMBL/GenBank/DDBJ databases">
        <authorList>
            <person name="de Groot N.N."/>
        </authorList>
    </citation>
    <scope>NUCLEOTIDE SEQUENCE [LARGE SCALE GENOMIC DNA]</scope>
    <source>
        <strain evidence="3 4">CGMCC 4.6945</strain>
    </source>
</reference>
<evidence type="ECO:0000256" key="1">
    <source>
        <dbReference type="SAM" id="MobiDB-lite"/>
    </source>
</evidence>
<gene>
    <name evidence="3" type="ORF">SAMN05421867_10523</name>
</gene>
<dbReference type="SUPFAM" id="SSF140931">
    <property type="entry name" value="Fic-like"/>
    <property type="match status" value="1"/>
</dbReference>
<dbReference type="EMBL" id="FOKA01000005">
    <property type="protein sequence ID" value="SFA99778.1"/>
    <property type="molecule type" value="Genomic_DNA"/>
</dbReference>
<dbReference type="Gene3D" id="1.10.3290.10">
    <property type="entry name" value="Fido-like domain"/>
    <property type="match status" value="1"/>
</dbReference>
<feature type="region of interest" description="Disordered" evidence="1">
    <location>
        <begin position="1"/>
        <end position="20"/>
    </location>
</feature>
<accession>A0A1I0XHR4</accession>
<evidence type="ECO:0000313" key="4">
    <source>
        <dbReference type="Proteomes" id="UP000199012"/>
    </source>
</evidence>
<name>A0A1I0XHR4_9CELL</name>
<feature type="compositionally biased region" description="Basic and acidic residues" evidence="1">
    <location>
        <begin position="89"/>
        <end position="110"/>
    </location>
</feature>
<dbReference type="Proteomes" id="UP000199012">
    <property type="component" value="Unassembled WGS sequence"/>
</dbReference>
<evidence type="ECO:0000313" key="3">
    <source>
        <dbReference type="EMBL" id="SFA99778.1"/>
    </source>
</evidence>
<proteinExistence type="predicted"/>
<feature type="region of interest" description="Disordered" evidence="1">
    <location>
        <begin position="86"/>
        <end position="114"/>
    </location>
</feature>
<dbReference type="PROSITE" id="PS51459">
    <property type="entry name" value="FIDO"/>
    <property type="match status" value="1"/>
</dbReference>
<evidence type="ECO:0000259" key="2">
    <source>
        <dbReference type="PROSITE" id="PS51459"/>
    </source>
</evidence>
<organism evidence="3 4">
    <name type="scientific">Cellulomonas marina</name>
    <dbReference type="NCBI Taxonomy" id="988821"/>
    <lineage>
        <taxon>Bacteria</taxon>
        <taxon>Bacillati</taxon>
        <taxon>Actinomycetota</taxon>
        <taxon>Actinomycetes</taxon>
        <taxon>Micrococcales</taxon>
        <taxon>Cellulomonadaceae</taxon>
        <taxon>Cellulomonas</taxon>
    </lineage>
</organism>
<dbReference type="InterPro" id="IPR003812">
    <property type="entry name" value="Fido"/>
</dbReference>